<feature type="transmembrane region" description="Helical" evidence="1">
    <location>
        <begin position="36"/>
        <end position="58"/>
    </location>
</feature>
<dbReference type="EMBL" id="JACGWX010000004">
    <property type="protein sequence ID" value="MBA8848155.1"/>
    <property type="molecule type" value="Genomic_DNA"/>
</dbReference>
<feature type="transmembrane region" description="Helical" evidence="1">
    <location>
        <begin position="143"/>
        <end position="166"/>
    </location>
</feature>
<proteinExistence type="predicted"/>
<comment type="caution">
    <text evidence="2">The sequence shown here is derived from an EMBL/GenBank/DDBJ whole genome shotgun (WGS) entry which is preliminary data.</text>
</comment>
<keyword evidence="3" id="KW-1185">Reference proteome</keyword>
<keyword evidence="1" id="KW-0812">Transmembrane</keyword>
<feature type="transmembrane region" description="Helical" evidence="1">
    <location>
        <begin position="268"/>
        <end position="285"/>
    </location>
</feature>
<keyword evidence="1" id="KW-1133">Transmembrane helix</keyword>
<feature type="transmembrane region" description="Helical" evidence="1">
    <location>
        <begin position="292"/>
        <end position="310"/>
    </location>
</feature>
<feature type="transmembrane region" description="Helical" evidence="1">
    <location>
        <begin position="12"/>
        <end position="30"/>
    </location>
</feature>
<reference evidence="2 3" key="1">
    <citation type="submission" date="2020-07" db="EMBL/GenBank/DDBJ databases">
        <title>Sequencing the genomes of 1000 actinobacteria strains.</title>
        <authorList>
            <person name="Klenk H.-P."/>
        </authorList>
    </citation>
    <scope>NUCLEOTIDE SEQUENCE [LARGE SCALE GENOMIC DNA]</scope>
    <source>
        <strain evidence="2 3">DSM 19663</strain>
    </source>
</reference>
<dbReference type="AlphaFoldDB" id="A0A839EFQ8"/>
<dbReference type="RefSeq" id="WP_344044863.1">
    <property type="nucleotide sequence ID" value="NZ_BAAAOV010000016.1"/>
</dbReference>
<name>A0A839EFQ8_9MICO</name>
<accession>A0A839EFQ8</accession>
<evidence type="ECO:0000256" key="1">
    <source>
        <dbReference type="SAM" id="Phobius"/>
    </source>
</evidence>
<feature type="transmembrane region" description="Helical" evidence="1">
    <location>
        <begin position="204"/>
        <end position="225"/>
    </location>
</feature>
<feature type="transmembrane region" description="Helical" evidence="1">
    <location>
        <begin position="70"/>
        <end position="89"/>
    </location>
</feature>
<evidence type="ECO:0000313" key="2">
    <source>
        <dbReference type="EMBL" id="MBA8848155.1"/>
    </source>
</evidence>
<feature type="transmembrane region" description="Helical" evidence="1">
    <location>
        <begin position="109"/>
        <end position="131"/>
    </location>
</feature>
<evidence type="ECO:0000313" key="3">
    <source>
        <dbReference type="Proteomes" id="UP000585905"/>
    </source>
</evidence>
<keyword evidence="1" id="KW-0472">Membrane</keyword>
<organism evidence="2 3">
    <name type="scientific">Microcella alkalica</name>
    <dbReference type="NCBI Taxonomy" id="355930"/>
    <lineage>
        <taxon>Bacteria</taxon>
        <taxon>Bacillati</taxon>
        <taxon>Actinomycetota</taxon>
        <taxon>Actinomycetes</taxon>
        <taxon>Micrococcales</taxon>
        <taxon>Microbacteriaceae</taxon>
        <taxon>Microcella</taxon>
    </lineage>
</organism>
<dbReference type="Proteomes" id="UP000585905">
    <property type="component" value="Unassembled WGS sequence"/>
</dbReference>
<protein>
    <submittedName>
        <fullName evidence="2">Uncharacterized protein</fullName>
    </submittedName>
</protein>
<gene>
    <name evidence="2" type="ORF">FHX53_001754</name>
</gene>
<sequence length="328" mass="34411">MNADFTTFARQSIFYLMLVVGPIIALDTGRDITPRLAYALVGVIGTVAAVGFAIDWLSRRGVTALSADRIVVSSLLLPALAFALAVILVSHSTAWSRVAWLTPTVIIPLSMLITGTRTNLVIFGALLAVVGRKSSSRVGTGRLAVTVLVAGGLFLAAFPAIASVALNSPEFIEGRLRSAISVLAGQGQADQSFVMRAEQYSQGVALFSLSPVLGLGLGYFVPIILDSPLMTLVRLGWLGTLVLLAYFVALCRAVWISARSVTPSPAHTAWWGLVVVGLLSLPFGTPFEDRGLGFAVILALTGVASCLNAAQASAKAPQMFGATSRNKP</sequence>
<feature type="transmembrane region" description="Helical" evidence="1">
    <location>
        <begin position="237"/>
        <end position="256"/>
    </location>
</feature>